<dbReference type="EMBL" id="NBNE01000777">
    <property type="protein sequence ID" value="OWZ17299.1"/>
    <property type="molecule type" value="Genomic_DNA"/>
</dbReference>
<proteinExistence type="predicted"/>
<dbReference type="PANTHER" id="PTHR40866:SF1">
    <property type="entry name" value="BED-TYPE DOMAIN-CONTAINING PROTEIN"/>
    <property type="match status" value="1"/>
</dbReference>
<protein>
    <submittedName>
        <fullName evidence="1">Uncharacterized protein</fullName>
    </submittedName>
</protein>
<comment type="caution">
    <text evidence="1">The sequence shown here is derived from an EMBL/GenBank/DDBJ whole genome shotgun (WGS) entry which is preliminary data.</text>
</comment>
<organism evidence="1 2">
    <name type="scientific">Phytophthora megakarya</name>
    <dbReference type="NCBI Taxonomy" id="4795"/>
    <lineage>
        <taxon>Eukaryota</taxon>
        <taxon>Sar</taxon>
        <taxon>Stramenopiles</taxon>
        <taxon>Oomycota</taxon>
        <taxon>Peronosporomycetes</taxon>
        <taxon>Peronosporales</taxon>
        <taxon>Peronosporaceae</taxon>
        <taxon>Phytophthora</taxon>
    </lineage>
</organism>
<evidence type="ECO:0000313" key="1">
    <source>
        <dbReference type="EMBL" id="OWZ17299.1"/>
    </source>
</evidence>
<evidence type="ECO:0000313" key="2">
    <source>
        <dbReference type="Proteomes" id="UP000198211"/>
    </source>
</evidence>
<gene>
    <name evidence="1" type="ORF">PHMEG_0008772</name>
</gene>
<reference evidence="2" key="1">
    <citation type="submission" date="2017-03" db="EMBL/GenBank/DDBJ databases">
        <title>Phytopthora megakarya and P. palmivora, two closely related causual agents of cacao black pod achieved similar genome size and gene model numbers by different mechanisms.</title>
        <authorList>
            <person name="Ali S."/>
            <person name="Shao J."/>
            <person name="Larry D.J."/>
            <person name="Kronmiller B."/>
            <person name="Shen D."/>
            <person name="Strem M.D."/>
            <person name="Melnick R.L."/>
            <person name="Guiltinan M.J."/>
            <person name="Tyler B.M."/>
            <person name="Meinhardt L.W."/>
            <person name="Bailey B.A."/>
        </authorList>
    </citation>
    <scope>NUCLEOTIDE SEQUENCE [LARGE SCALE GENOMIC DNA]</scope>
    <source>
        <strain evidence="2">zdho120</strain>
    </source>
</reference>
<dbReference type="PANTHER" id="PTHR40866">
    <property type="entry name" value="BED-TYPE DOMAIN-CONTAINING PROTEIN"/>
    <property type="match status" value="1"/>
</dbReference>
<dbReference type="AlphaFoldDB" id="A0A225WJJ4"/>
<dbReference type="Proteomes" id="UP000198211">
    <property type="component" value="Unassembled WGS sequence"/>
</dbReference>
<sequence length="153" mass="17154">MSSWWGSKHEDVVTAVTTLMTALRAVKNHAELRRHTQLAPLRASTTRWGSTFTMLERYVRISDAIKRVGAIYDLIPKPATCRRTPISSIHPHSRVPWLSSTIQPSGEGHTTDKQPLRETLLTVQAGDDLFKARKLTDEHGECGGLLLSWKALE</sequence>
<accession>A0A225WJJ4</accession>
<keyword evidence="2" id="KW-1185">Reference proteome</keyword>
<name>A0A225WJJ4_9STRA</name>